<evidence type="ECO:0000313" key="2">
    <source>
        <dbReference type="Proteomes" id="UP000265520"/>
    </source>
</evidence>
<accession>A0A392SRH7</accession>
<organism evidence="1 2">
    <name type="scientific">Trifolium medium</name>
    <dbReference type="NCBI Taxonomy" id="97028"/>
    <lineage>
        <taxon>Eukaryota</taxon>
        <taxon>Viridiplantae</taxon>
        <taxon>Streptophyta</taxon>
        <taxon>Embryophyta</taxon>
        <taxon>Tracheophyta</taxon>
        <taxon>Spermatophyta</taxon>
        <taxon>Magnoliopsida</taxon>
        <taxon>eudicotyledons</taxon>
        <taxon>Gunneridae</taxon>
        <taxon>Pentapetalae</taxon>
        <taxon>rosids</taxon>
        <taxon>fabids</taxon>
        <taxon>Fabales</taxon>
        <taxon>Fabaceae</taxon>
        <taxon>Papilionoideae</taxon>
        <taxon>50 kb inversion clade</taxon>
        <taxon>NPAAA clade</taxon>
        <taxon>Hologalegina</taxon>
        <taxon>IRL clade</taxon>
        <taxon>Trifolieae</taxon>
        <taxon>Trifolium</taxon>
    </lineage>
</organism>
<evidence type="ECO:0000313" key="1">
    <source>
        <dbReference type="EMBL" id="MCI51471.1"/>
    </source>
</evidence>
<keyword evidence="2" id="KW-1185">Reference proteome</keyword>
<dbReference type="Proteomes" id="UP000265520">
    <property type="component" value="Unassembled WGS sequence"/>
</dbReference>
<sequence length="15" mass="1763">MSKSEEKELGFDHLL</sequence>
<reference evidence="1 2" key="1">
    <citation type="journal article" date="2018" name="Front. Plant Sci.">
        <title>Red Clover (Trifolium pratense) and Zigzag Clover (T. medium) - A Picture of Genomic Similarities and Differences.</title>
        <authorList>
            <person name="Dluhosova J."/>
            <person name="Istvanek J."/>
            <person name="Nedelnik J."/>
            <person name="Repkova J."/>
        </authorList>
    </citation>
    <scope>NUCLEOTIDE SEQUENCE [LARGE SCALE GENOMIC DNA]</scope>
    <source>
        <strain evidence="2">cv. 10/8</strain>
        <tissue evidence="1">Leaf</tissue>
    </source>
</reference>
<protein>
    <submittedName>
        <fullName evidence="1">Uncharacterized protein</fullName>
    </submittedName>
</protein>
<comment type="caution">
    <text evidence="1">The sequence shown here is derived from an EMBL/GenBank/DDBJ whole genome shotgun (WGS) entry which is preliminary data.</text>
</comment>
<feature type="non-terminal residue" evidence="1">
    <location>
        <position position="15"/>
    </location>
</feature>
<proteinExistence type="predicted"/>
<name>A0A392SRH7_9FABA</name>
<dbReference type="EMBL" id="LXQA010432359">
    <property type="protein sequence ID" value="MCI51471.1"/>
    <property type="molecule type" value="Genomic_DNA"/>
</dbReference>